<name>A0A0A0UYF7_TRIBR</name>
<dbReference type="EMBL" id="KM357413">
    <property type="protein sequence ID" value="AIW56971.1"/>
    <property type="molecule type" value="Genomic_DNA"/>
</dbReference>
<evidence type="ECO:0000313" key="2">
    <source>
        <dbReference type="EMBL" id="AIW56971.1"/>
    </source>
</evidence>
<feature type="transmembrane region" description="Helical" evidence="1">
    <location>
        <begin position="151"/>
        <end position="171"/>
    </location>
</feature>
<geneLocation type="mitochondrion" evidence="2"/>
<keyword evidence="1" id="KW-0472">Membrane</keyword>
<feature type="transmembrane region" description="Helical" evidence="1">
    <location>
        <begin position="7"/>
        <end position="26"/>
    </location>
</feature>
<proteinExistence type="predicted"/>
<feature type="transmembrane region" description="Helical" evidence="1">
    <location>
        <begin position="32"/>
        <end position="52"/>
    </location>
</feature>
<feature type="transmembrane region" description="Helical" evidence="1">
    <location>
        <begin position="235"/>
        <end position="255"/>
    </location>
</feature>
<evidence type="ECO:0000256" key="1">
    <source>
        <dbReference type="SAM" id="Phobius"/>
    </source>
</evidence>
<feature type="transmembrane region" description="Helical" evidence="1">
    <location>
        <begin position="178"/>
        <end position="193"/>
    </location>
</feature>
<accession>A0A0A0UYF7</accession>
<gene>
    <name evidence="2" type="primary">nad2</name>
</gene>
<feature type="transmembrane region" description="Helical" evidence="1">
    <location>
        <begin position="275"/>
        <end position="294"/>
    </location>
</feature>
<dbReference type="AlphaFoldDB" id="A0A0A0UYF7"/>
<keyword evidence="2" id="KW-0496">Mitochondrion</keyword>
<keyword evidence="1" id="KW-1133">Transmembrane helix</keyword>
<reference evidence="2" key="1">
    <citation type="journal article" date="2014" name="Int. J. Parasitol.">
        <title>Mitochondrial genomes of Trichinella species and genotypes ? a basis for diagnosis, and systematic and epidemiological explorations.</title>
        <authorList>
            <person name="Mohandas N."/>
            <person name="Pozio E."/>
            <person name="La Rosa G."/>
            <person name="Korhonen P.K."/>
            <person name="Young N.D."/>
            <person name="Koehler A.V."/>
            <person name="Hall R.S."/>
            <person name="Sternberg P.W."/>
            <person name="Boag P.R."/>
            <person name="Jex A.R."/>
            <person name="Chang B.C."/>
            <person name="Gasser R.B."/>
        </authorList>
    </citation>
    <scope>NUCLEOTIDE SEQUENCE</scope>
    <source>
        <strain evidence="2">ISS120</strain>
    </source>
</reference>
<feature type="transmembrane region" description="Helical" evidence="1">
    <location>
        <begin position="95"/>
        <end position="114"/>
    </location>
</feature>
<feature type="transmembrane region" description="Helical" evidence="1">
    <location>
        <begin position="121"/>
        <end position="145"/>
    </location>
</feature>
<organism evidence="2">
    <name type="scientific">Trichinella britovi</name>
    <name type="common">Parasitic roundworm</name>
    <dbReference type="NCBI Taxonomy" id="45882"/>
    <lineage>
        <taxon>Eukaryota</taxon>
        <taxon>Metazoa</taxon>
        <taxon>Ecdysozoa</taxon>
        <taxon>Nematoda</taxon>
        <taxon>Enoplea</taxon>
        <taxon>Dorylaimia</taxon>
        <taxon>Trichinellida</taxon>
        <taxon>Trichinellidae</taxon>
        <taxon>Trichinella</taxon>
    </lineage>
</organism>
<feature type="transmembrane region" description="Helical" evidence="1">
    <location>
        <begin position="205"/>
        <end position="223"/>
    </location>
</feature>
<feature type="transmembrane region" description="Helical" evidence="1">
    <location>
        <begin position="64"/>
        <end position="89"/>
    </location>
</feature>
<sequence>MNSLVWGIFYVIVVVLSFTMNNWLSMWTMLELTTWVMVVVIVEGLSSSEVMFKFYLVSSLSSMMLLCLWFVSWYPAWWVLFIIMFKLGLPPVHWWMGWILKSVSWVNMWFLTVVHKIVPFVVSMLMVDSVLVGVMCMISILWSVFSYWNVSSMFMILFYSSCVHSSWLWLASSDLGKFVVYYLMYVSVMFVVMREISGKGYCDLMISYVFMLLLGLPTSFLFFSKWAVITVSLSFIPLLSWLILVVSVVSLYPYLRVVWGSFVNSFVDLSCCYSAGSVIGCYVVVMHVFGFVYLF</sequence>
<protein>
    <submittedName>
        <fullName evidence="2">Nad2 protein</fullName>
    </submittedName>
</protein>
<keyword evidence="1" id="KW-0812">Transmembrane</keyword>